<dbReference type="Gene3D" id="1.10.1740.10">
    <property type="match status" value="1"/>
</dbReference>
<evidence type="ECO:0000256" key="4">
    <source>
        <dbReference type="ARBA" id="ARBA00023163"/>
    </source>
</evidence>
<dbReference type="PANTHER" id="PTHR43133">
    <property type="entry name" value="RNA POLYMERASE ECF-TYPE SIGMA FACTO"/>
    <property type="match status" value="1"/>
</dbReference>
<evidence type="ECO:0000256" key="2">
    <source>
        <dbReference type="ARBA" id="ARBA00023015"/>
    </source>
</evidence>
<comment type="caution">
    <text evidence="8">The sequence shown here is derived from an EMBL/GenBank/DDBJ whole genome shotgun (WGS) entry which is preliminary data.</text>
</comment>
<keyword evidence="2" id="KW-0805">Transcription regulation</keyword>
<dbReference type="Pfam" id="PF08281">
    <property type="entry name" value="Sigma70_r4_2"/>
    <property type="match status" value="1"/>
</dbReference>
<protein>
    <submittedName>
        <fullName evidence="8">RNA polymerase sigma factor</fullName>
    </submittedName>
</protein>
<dbReference type="InterPro" id="IPR039425">
    <property type="entry name" value="RNA_pol_sigma-70-like"/>
</dbReference>
<dbReference type="InterPro" id="IPR013249">
    <property type="entry name" value="RNA_pol_sigma70_r4_t2"/>
</dbReference>
<feature type="domain" description="RNA polymerase sigma-70 region 2" evidence="6">
    <location>
        <begin position="67"/>
        <end position="138"/>
    </location>
</feature>
<dbReference type="InterPro" id="IPR013324">
    <property type="entry name" value="RNA_pol_sigma_r3/r4-like"/>
</dbReference>
<reference evidence="8 9" key="1">
    <citation type="submission" date="2022-10" db="EMBL/GenBank/DDBJ databases">
        <title>Draft genome sequence of Streptomyces sp. YSPA8.</title>
        <authorList>
            <person name="Moriuchi R."/>
            <person name="Dohra H."/>
            <person name="Yamamura H."/>
            <person name="Kodani S."/>
        </authorList>
    </citation>
    <scope>NUCLEOTIDE SEQUENCE [LARGE SCALE GENOMIC DNA]</scope>
    <source>
        <strain evidence="8 9">YSPA8</strain>
    </source>
</reference>
<dbReference type="NCBIfam" id="TIGR02937">
    <property type="entry name" value="sigma70-ECF"/>
    <property type="match status" value="1"/>
</dbReference>
<feature type="compositionally biased region" description="Low complexity" evidence="5">
    <location>
        <begin position="8"/>
        <end position="19"/>
    </location>
</feature>
<dbReference type="Gene3D" id="1.10.10.10">
    <property type="entry name" value="Winged helix-like DNA-binding domain superfamily/Winged helix DNA-binding domain"/>
    <property type="match status" value="1"/>
</dbReference>
<dbReference type="InterPro" id="IPR036388">
    <property type="entry name" value="WH-like_DNA-bd_sf"/>
</dbReference>
<dbReference type="EMBL" id="BSBI01000012">
    <property type="protein sequence ID" value="GLF97759.1"/>
    <property type="molecule type" value="Genomic_DNA"/>
</dbReference>
<dbReference type="InterPro" id="IPR007627">
    <property type="entry name" value="RNA_pol_sigma70_r2"/>
</dbReference>
<accession>A0ABQ5P584</accession>
<evidence type="ECO:0000256" key="5">
    <source>
        <dbReference type="SAM" id="MobiDB-lite"/>
    </source>
</evidence>
<keyword evidence="4" id="KW-0804">Transcription</keyword>
<dbReference type="Proteomes" id="UP001291653">
    <property type="component" value="Unassembled WGS sequence"/>
</dbReference>
<dbReference type="PANTHER" id="PTHR43133:SF25">
    <property type="entry name" value="RNA POLYMERASE SIGMA FACTOR RFAY-RELATED"/>
    <property type="match status" value="1"/>
</dbReference>
<evidence type="ECO:0000313" key="8">
    <source>
        <dbReference type="EMBL" id="GLF97759.1"/>
    </source>
</evidence>
<organism evidence="8 9">
    <name type="scientific">Streptomyces yaizuensis</name>
    <dbReference type="NCBI Taxonomy" id="2989713"/>
    <lineage>
        <taxon>Bacteria</taxon>
        <taxon>Bacillati</taxon>
        <taxon>Actinomycetota</taxon>
        <taxon>Actinomycetes</taxon>
        <taxon>Kitasatosporales</taxon>
        <taxon>Streptomycetaceae</taxon>
        <taxon>Streptomyces</taxon>
    </lineage>
</organism>
<keyword evidence="9" id="KW-1185">Reference proteome</keyword>
<evidence type="ECO:0000256" key="1">
    <source>
        <dbReference type="ARBA" id="ARBA00010641"/>
    </source>
</evidence>
<feature type="domain" description="RNA polymerase sigma factor 70 region 4 type 2" evidence="7">
    <location>
        <begin position="173"/>
        <end position="225"/>
    </location>
</feature>
<dbReference type="CDD" id="cd06171">
    <property type="entry name" value="Sigma70_r4"/>
    <property type="match status" value="1"/>
</dbReference>
<evidence type="ECO:0000313" key="9">
    <source>
        <dbReference type="Proteomes" id="UP001291653"/>
    </source>
</evidence>
<dbReference type="Pfam" id="PF04542">
    <property type="entry name" value="Sigma70_r2"/>
    <property type="match status" value="1"/>
</dbReference>
<proteinExistence type="inferred from homology"/>
<dbReference type="InterPro" id="IPR014284">
    <property type="entry name" value="RNA_pol_sigma-70_dom"/>
</dbReference>
<name>A0ABQ5P584_9ACTN</name>
<feature type="region of interest" description="Disordered" evidence="5">
    <location>
        <begin position="1"/>
        <end position="47"/>
    </location>
</feature>
<dbReference type="RefSeq" id="WP_323449751.1">
    <property type="nucleotide sequence ID" value="NZ_BSBI01000012.1"/>
</dbReference>
<evidence type="ECO:0000256" key="3">
    <source>
        <dbReference type="ARBA" id="ARBA00023082"/>
    </source>
</evidence>
<gene>
    <name evidence="8" type="ORF">SYYSPA8_25700</name>
</gene>
<comment type="similarity">
    <text evidence="1">Belongs to the sigma-70 factor family. ECF subfamily.</text>
</comment>
<dbReference type="InterPro" id="IPR013325">
    <property type="entry name" value="RNA_pol_sigma_r2"/>
</dbReference>
<evidence type="ECO:0000259" key="6">
    <source>
        <dbReference type="Pfam" id="PF04542"/>
    </source>
</evidence>
<dbReference type="SUPFAM" id="SSF88659">
    <property type="entry name" value="Sigma3 and sigma4 domains of RNA polymerase sigma factors"/>
    <property type="match status" value="1"/>
</dbReference>
<keyword evidence="3" id="KW-0731">Sigma factor</keyword>
<evidence type="ECO:0000259" key="7">
    <source>
        <dbReference type="Pfam" id="PF08281"/>
    </source>
</evidence>
<dbReference type="SUPFAM" id="SSF88946">
    <property type="entry name" value="Sigma2 domain of RNA polymerase sigma factors"/>
    <property type="match status" value="1"/>
</dbReference>
<sequence>MPKKTLGQPRATTRPAQRAPVRRPPSLSPRANGTTADGPARASTTDPAESALTDCLALSLDQGFTLLVQTHSAAVYGFLLRVTGSPAEAEDLGQETFLRAYTALRDYPPQRRRELKPRAWLMAIAANIWRNHVRTAVRRPVLTGTDETRELVLSRPDERPGPEERAALADDRARLTRALRNLPELYRVPVVLRHIIGLSYQEVAEVQGCPPGTVKAQVSRGVKALRAALEAAQDDRVVQEDAEEVAR</sequence>